<evidence type="ECO:0000256" key="1">
    <source>
        <dbReference type="SAM" id="MobiDB-lite"/>
    </source>
</evidence>
<comment type="caution">
    <text evidence="2">The sequence shown here is derived from an EMBL/GenBank/DDBJ whole genome shotgun (WGS) entry which is preliminary data.</text>
</comment>
<dbReference type="EMBL" id="PDCK01000043">
    <property type="protein sequence ID" value="PRQ34525.1"/>
    <property type="molecule type" value="Genomic_DNA"/>
</dbReference>
<dbReference type="Proteomes" id="UP000238479">
    <property type="component" value="Chromosome 5"/>
</dbReference>
<reference evidence="2 3" key="1">
    <citation type="journal article" date="2018" name="Nat. Genet.">
        <title>The Rosa genome provides new insights in the design of modern roses.</title>
        <authorList>
            <person name="Bendahmane M."/>
        </authorList>
    </citation>
    <scope>NUCLEOTIDE SEQUENCE [LARGE SCALE GENOMIC DNA]</scope>
    <source>
        <strain evidence="3">cv. Old Blush</strain>
    </source>
</reference>
<evidence type="ECO:0000313" key="2">
    <source>
        <dbReference type="EMBL" id="PRQ34525.1"/>
    </source>
</evidence>
<protein>
    <submittedName>
        <fullName evidence="2">Uncharacterized protein</fullName>
    </submittedName>
</protein>
<gene>
    <name evidence="2" type="ORF">RchiOBHm_Chr5g0069881</name>
</gene>
<dbReference type="Gramene" id="PRQ34525">
    <property type="protein sequence ID" value="PRQ34525"/>
    <property type="gene ID" value="RchiOBHm_Chr5g0069881"/>
</dbReference>
<accession>A0A2P6QK24</accession>
<sequence>MPLSYLSLPIPKLTPDQSLSYLSLPIPKLTPDQPESRRQQPPASPPLA</sequence>
<dbReference type="AlphaFoldDB" id="A0A2P6QK24"/>
<organism evidence="2 3">
    <name type="scientific">Rosa chinensis</name>
    <name type="common">China rose</name>
    <dbReference type="NCBI Taxonomy" id="74649"/>
    <lineage>
        <taxon>Eukaryota</taxon>
        <taxon>Viridiplantae</taxon>
        <taxon>Streptophyta</taxon>
        <taxon>Embryophyta</taxon>
        <taxon>Tracheophyta</taxon>
        <taxon>Spermatophyta</taxon>
        <taxon>Magnoliopsida</taxon>
        <taxon>eudicotyledons</taxon>
        <taxon>Gunneridae</taxon>
        <taxon>Pentapetalae</taxon>
        <taxon>rosids</taxon>
        <taxon>fabids</taxon>
        <taxon>Rosales</taxon>
        <taxon>Rosaceae</taxon>
        <taxon>Rosoideae</taxon>
        <taxon>Rosoideae incertae sedis</taxon>
        <taxon>Rosa</taxon>
    </lineage>
</organism>
<name>A0A2P6QK24_ROSCH</name>
<feature type="region of interest" description="Disordered" evidence="1">
    <location>
        <begin position="24"/>
        <end position="48"/>
    </location>
</feature>
<keyword evidence="3" id="KW-1185">Reference proteome</keyword>
<evidence type="ECO:0000313" key="3">
    <source>
        <dbReference type="Proteomes" id="UP000238479"/>
    </source>
</evidence>
<proteinExistence type="predicted"/>